<accession>A0A485PMX4</accession>
<keyword evidence="2" id="KW-0689">Ribosomal protein</keyword>
<keyword evidence="3" id="KW-0687">Ribonucleoprotein</keyword>
<dbReference type="EMBL" id="CAAGRJ010037719">
    <property type="protein sequence ID" value="VFV45583.1"/>
    <property type="molecule type" value="Genomic_DNA"/>
</dbReference>
<dbReference type="GO" id="GO:0070180">
    <property type="term" value="F:large ribosomal subunit rRNA binding"/>
    <property type="evidence" value="ECO:0007669"/>
    <property type="project" value="TreeGrafter"/>
</dbReference>
<keyword evidence="6" id="KW-1185">Reference proteome</keyword>
<reference evidence="5 6" key="1">
    <citation type="submission" date="2019-01" db="EMBL/GenBank/DDBJ databases">
        <authorList>
            <person name="Alioto T."/>
            <person name="Alioto T."/>
        </authorList>
    </citation>
    <scope>NUCLEOTIDE SEQUENCE [LARGE SCALE GENOMIC DNA]</scope>
</reference>
<dbReference type="Gene3D" id="1.10.10.250">
    <property type="entry name" value="Ribosomal protein L11, C-terminal domain"/>
    <property type="match status" value="1"/>
</dbReference>
<comment type="similarity">
    <text evidence="1">Belongs to the universal ribosomal protein uL11 family.</text>
</comment>
<dbReference type="Gene3D" id="3.30.1550.10">
    <property type="entry name" value="Ribosomal protein L11/L12, N-terminal domain"/>
    <property type="match status" value="1"/>
</dbReference>
<dbReference type="GO" id="GO:0022625">
    <property type="term" value="C:cytosolic large ribosomal subunit"/>
    <property type="evidence" value="ECO:0007669"/>
    <property type="project" value="TreeGrafter"/>
</dbReference>
<dbReference type="GO" id="GO:0003735">
    <property type="term" value="F:structural constituent of ribosome"/>
    <property type="evidence" value="ECO:0007669"/>
    <property type="project" value="InterPro"/>
</dbReference>
<gene>
    <name evidence="5" type="ORF">LYPA_23C006099</name>
</gene>
<dbReference type="GO" id="GO:0006412">
    <property type="term" value="P:translation"/>
    <property type="evidence" value="ECO:0007669"/>
    <property type="project" value="InterPro"/>
</dbReference>
<dbReference type="PANTHER" id="PTHR11661:SF2">
    <property type="entry name" value="LARGE RIBOSOMAL SUBUNIT PROTEIN UL11"/>
    <property type="match status" value="1"/>
</dbReference>
<evidence type="ECO:0000256" key="2">
    <source>
        <dbReference type="ARBA" id="ARBA00022980"/>
    </source>
</evidence>
<dbReference type="Pfam" id="PF00298">
    <property type="entry name" value="Ribosomal_L11"/>
    <property type="match status" value="1"/>
</dbReference>
<dbReference type="InterPro" id="IPR000911">
    <property type="entry name" value="Ribosomal_uL11"/>
</dbReference>
<dbReference type="InterPro" id="IPR036769">
    <property type="entry name" value="Ribosomal_uL11_C_sf"/>
</dbReference>
<organism evidence="5 6">
    <name type="scientific">Lynx pardinus</name>
    <name type="common">Iberian lynx</name>
    <name type="synonym">Felis pardina</name>
    <dbReference type="NCBI Taxonomy" id="191816"/>
    <lineage>
        <taxon>Eukaryota</taxon>
        <taxon>Metazoa</taxon>
        <taxon>Chordata</taxon>
        <taxon>Craniata</taxon>
        <taxon>Vertebrata</taxon>
        <taxon>Euteleostomi</taxon>
        <taxon>Mammalia</taxon>
        <taxon>Eutheria</taxon>
        <taxon>Laurasiatheria</taxon>
        <taxon>Carnivora</taxon>
        <taxon>Feliformia</taxon>
        <taxon>Felidae</taxon>
        <taxon>Felinae</taxon>
        <taxon>Lynx</taxon>
    </lineage>
</organism>
<evidence type="ECO:0000259" key="4">
    <source>
        <dbReference type="Pfam" id="PF00298"/>
    </source>
</evidence>
<proteinExistence type="inferred from homology"/>
<dbReference type="InterPro" id="IPR020783">
    <property type="entry name" value="Ribosomal_uL11_C"/>
</dbReference>
<dbReference type="AlphaFoldDB" id="A0A485PMX4"/>
<protein>
    <recommendedName>
        <fullName evidence="4">Large ribosomal subunit protein uL11 C-terminal domain-containing protein</fullName>
    </recommendedName>
</protein>
<name>A0A485PMX4_LYNPA</name>
<dbReference type="SUPFAM" id="SSF54747">
    <property type="entry name" value="Ribosomal L11/L12e N-terminal domain"/>
    <property type="match status" value="1"/>
</dbReference>
<evidence type="ECO:0000313" key="5">
    <source>
        <dbReference type="EMBL" id="VFV45583.1"/>
    </source>
</evidence>
<dbReference type="SUPFAM" id="SSF46906">
    <property type="entry name" value="Ribosomal protein L11, C-terminal domain"/>
    <property type="match status" value="1"/>
</dbReference>
<dbReference type="Proteomes" id="UP000386466">
    <property type="component" value="Unassembled WGS sequence"/>
</dbReference>
<feature type="domain" description="Large ribosomal subunit protein uL11 C-terminal" evidence="4">
    <location>
        <begin position="58"/>
        <end position="99"/>
    </location>
</feature>
<sequence>MLPKFDPNEVKVIYLRCTGGEVGVTSALAPKISPQALSPKNVGDDIAKNRQAQIEMAPSVSALIIEALKEPPRDRKKRKNIKHSRNITFDEIINIAQQMWH</sequence>
<dbReference type="InterPro" id="IPR036796">
    <property type="entry name" value="Ribosomal_uL11_N_sf"/>
</dbReference>
<dbReference type="SMART" id="SM00649">
    <property type="entry name" value="RL11"/>
    <property type="match status" value="1"/>
</dbReference>
<evidence type="ECO:0000256" key="3">
    <source>
        <dbReference type="ARBA" id="ARBA00023274"/>
    </source>
</evidence>
<evidence type="ECO:0000256" key="1">
    <source>
        <dbReference type="ARBA" id="ARBA00010537"/>
    </source>
</evidence>
<dbReference type="PANTHER" id="PTHR11661">
    <property type="entry name" value="60S RIBOSOMAL PROTEIN L12"/>
    <property type="match status" value="1"/>
</dbReference>
<evidence type="ECO:0000313" key="6">
    <source>
        <dbReference type="Proteomes" id="UP000386466"/>
    </source>
</evidence>